<comment type="caution">
    <text evidence="2">The sequence shown here is derived from an EMBL/GenBank/DDBJ whole genome shotgun (WGS) entry which is preliminary data.</text>
</comment>
<organism evidence="2 3">
    <name type="scientific">Panicum virgatum</name>
    <name type="common">Blackwell switchgrass</name>
    <dbReference type="NCBI Taxonomy" id="38727"/>
    <lineage>
        <taxon>Eukaryota</taxon>
        <taxon>Viridiplantae</taxon>
        <taxon>Streptophyta</taxon>
        <taxon>Embryophyta</taxon>
        <taxon>Tracheophyta</taxon>
        <taxon>Spermatophyta</taxon>
        <taxon>Magnoliopsida</taxon>
        <taxon>Liliopsida</taxon>
        <taxon>Poales</taxon>
        <taxon>Poaceae</taxon>
        <taxon>PACMAD clade</taxon>
        <taxon>Panicoideae</taxon>
        <taxon>Panicodae</taxon>
        <taxon>Paniceae</taxon>
        <taxon>Panicinae</taxon>
        <taxon>Panicum</taxon>
        <taxon>Panicum sect. Hiantes</taxon>
    </lineage>
</organism>
<reference evidence="2" key="1">
    <citation type="submission" date="2020-05" db="EMBL/GenBank/DDBJ databases">
        <title>WGS assembly of Panicum virgatum.</title>
        <authorList>
            <person name="Lovell J.T."/>
            <person name="Jenkins J."/>
            <person name="Shu S."/>
            <person name="Juenger T.E."/>
            <person name="Schmutz J."/>
        </authorList>
    </citation>
    <scope>NUCLEOTIDE SEQUENCE</scope>
    <source>
        <strain evidence="2">AP13</strain>
    </source>
</reference>
<dbReference type="AlphaFoldDB" id="A0A8T0RCA5"/>
<feature type="transmembrane region" description="Helical" evidence="1">
    <location>
        <begin position="133"/>
        <end position="154"/>
    </location>
</feature>
<keyword evidence="1" id="KW-0812">Transmembrane</keyword>
<keyword evidence="1" id="KW-1133">Transmembrane helix</keyword>
<keyword evidence="1" id="KW-0472">Membrane</keyword>
<name>A0A8T0RCA5_PANVG</name>
<gene>
    <name evidence="2" type="ORF">PVAP13_6KG216518</name>
</gene>
<feature type="transmembrane region" description="Helical" evidence="1">
    <location>
        <begin position="12"/>
        <end position="33"/>
    </location>
</feature>
<dbReference type="Proteomes" id="UP000823388">
    <property type="component" value="Chromosome 6K"/>
</dbReference>
<evidence type="ECO:0000313" key="3">
    <source>
        <dbReference type="Proteomes" id="UP000823388"/>
    </source>
</evidence>
<proteinExistence type="predicted"/>
<protein>
    <submittedName>
        <fullName evidence="2">Uncharacterized protein</fullName>
    </submittedName>
</protein>
<sequence>MALKSEAAGSSASSLSAMVTAYGAVFPVAFGFGRRRCARGIRSSLQLGSLFSFLLLLHLCMQVGGQKVSGVAESTGPTADGPLSRMCCTFPMLESDLWFEGMILEGRGLCAWSGGQLEIDGQLGKIYGRSRDLVVILFFLGALSAKEVCSVLSFSV</sequence>
<evidence type="ECO:0000313" key="2">
    <source>
        <dbReference type="EMBL" id="KAG2583562.1"/>
    </source>
</evidence>
<accession>A0A8T0RCA5</accession>
<dbReference type="EMBL" id="CM029047">
    <property type="protein sequence ID" value="KAG2583562.1"/>
    <property type="molecule type" value="Genomic_DNA"/>
</dbReference>
<keyword evidence="3" id="KW-1185">Reference proteome</keyword>
<evidence type="ECO:0000256" key="1">
    <source>
        <dbReference type="SAM" id="Phobius"/>
    </source>
</evidence>